<dbReference type="GO" id="GO:0006355">
    <property type="term" value="P:regulation of DNA-templated transcription"/>
    <property type="evidence" value="ECO:0007669"/>
    <property type="project" value="InterPro"/>
</dbReference>
<feature type="domain" description="HTH luxR-type" evidence="2">
    <location>
        <begin position="246"/>
        <end position="298"/>
    </location>
</feature>
<dbReference type="Proteomes" id="UP000181951">
    <property type="component" value="Unassembled WGS sequence"/>
</dbReference>
<proteinExistence type="predicted"/>
<evidence type="ECO:0000313" key="4">
    <source>
        <dbReference type="Proteomes" id="UP000181951"/>
    </source>
</evidence>
<reference evidence="3 4" key="1">
    <citation type="submission" date="2016-10" db="EMBL/GenBank/DDBJ databases">
        <authorList>
            <person name="de Groot N.N."/>
        </authorList>
    </citation>
    <scope>NUCLEOTIDE SEQUENCE [LARGE SCALE GENOMIC DNA]</scope>
    <source>
        <strain evidence="3 4">CGMCC 4.2026</strain>
    </source>
</reference>
<dbReference type="SMART" id="SM00421">
    <property type="entry name" value="HTH_LUXR"/>
    <property type="match status" value="1"/>
</dbReference>
<dbReference type="STRING" id="310780.SAMN05216267_1025124"/>
<gene>
    <name evidence="3" type="ORF">SAMN05216267_1025124</name>
</gene>
<dbReference type="RefSeq" id="WP_143080560.1">
    <property type="nucleotide sequence ID" value="NZ_FODD01000025.1"/>
</dbReference>
<dbReference type="PANTHER" id="PTHR34293:SF1">
    <property type="entry name" value="HTH-TYPE TRANSCRIPTIONAL REGULATOR TRMBL2"/>
    <property type="match status" value="1"/>
</dbReference>
<dbReference type="InterPro" id="IPR036388">
    <property type="entry name" value="WH-like_DNA-bd_sf"/>
</dbReference>
<dbReference type="PANTHER" id="PTHR34293">
    <property type="entry name" value="HTH-TYPE TRANSCRIPTIONAL REGULATOR TRMBL2"/>
    <property type="match status" value="1"/>
</dbReference>
<accession>A0A1H8PHM2</accession>
<organism evidence="3 4">
    <name type="scientific">Actinacidiphila rubida</name>
    <dbReference type="NCBI Taxonomy" id="310780"/>
    <lineage>
        <taxon>Bacteria</taxon>
        <taxon>Bacillati</taxon>
        <taxon>Actinomycetota</taxon>
        <taxon>Actinomycetes</taxon>
        <taxon>Kitasatosporales</taxon>
        <taxon>Streptomycetaceae</taxon>
        <taxon>Actinacidiphila</taxon>
    </lineage>
</organism>
<feature type="region of interest" description="Disordered" evidence="1">
    <location>
        <begin position="303"/>
        <end position="331"/>
    </location>
</feature>
<dbReference type="GO" id="GO:0003677">
    <property type="term" value="F:DNA binding"/>
    <property type="evidence" value="ECO:0007669"/>
    <property type="project" value="InterPro"/>
</dbReference>
<protein>
    <submittedName>
        <fullName evidence="3">Sugar-specific transcriptional regulator TrmB</fullName>
    </submittedName>
</protein>
<sequence length="331" mass="35244">MTERPFEAVGLSADADRAYPLLIATRGVAAAELARGMGVSQERAEAACRELARRGLVRQSGDGLWYPLPPQSEFLPLVARAQDQLRRGRELLDRLGAEYRRVHEGRRAGQIVQVVEGAAAVREQVQELHAEVREEILVFARAPAAGPAGGDVPALRHGVRSRVVVERDALDSGRLFGAAHLRVADRLPVQLSIADRTRALLPLAADGQHGDPLMMVVRPSGLLDALVTLFESVWAAGVPLGTPHSPLRLRILGMLVGGSTDAAMARALGVAVRTVQRHISAMEQAAGVDNRIQLVWHAARHGWLDGQQPAPPGQPGDPALRAGAGGGGMPT</sequence>
<dbReference type="SUPFAM" id="SSF46894">
    <property type="entry name" value="C-terminal effector domain of the bipartite response regulators"/>
    <property type="match status" value="1"/>
</dbReference>
<dbReference type="AlphaFoldDB" id="A0A1H8PHM2"/>
<keyword evidence="4" id="KW-1185">Reference proteome</keyword>
<dbReference type="InterPro" id="IPR000792">
    <property type="entry name" value="Tscrpt_reg_LuxR_C"/>
</dbReference>
<dbReference type="InterPro" id="IPR016032">
    <property type="entry name" value="Sig_transdc_resp-reg_C-effctor"/>
</dbReference>
<evidence type="ECO:0000313" key="3">
    <source>
        <dbReference type="EMBL" id="SEO41043.1"/>
    </source>
</evidence>
<name>A0A1H8PHM2_9ACTN</name>
<dbReference type="OrthoDB" id="3369460at2"/>
<dbReference type="Gene3D" id="1.10.10.10">
    <property type="entry name" value="Winged helix-like DNA-binding domain superfamily/Winged helix DNA-binding domain"/>
    <property type="match status" value="1"/>
</dbReference>
<dbReference type="EMBL" id="FODD01000025">
    <property type="protein sequence ID" value="SEO41043.1"/>
    <property type="molecule type" value="Genomic_DNA"/>
</dbReference>
<evidence type="ECO:0000259" key="2">
    <source>
        <dbReference type="SMART" id="SM00421"/>
    </source>
</evidence>
<dbReference type="InterPro" id="IPR051797">
    <property type="entry name" value="TrmB-like"/>
</dbReference>
<evidence type="ECO:0000256" key="1">
    <source>
        <dbReference type="SAM" id="MobiDB-lite"/>
    </source>
</evidence>